<dbReference type="CDD" id="cd03670">
    <property type="entry name" value="NUDIX_ADPRase_Nudt9"/>
    <property type="match status" value="1"/>
</dbReference>
<evidence type="ECO:0000259" key="7">
    <source>
        <dbReference type="PROSITE" id="PS51462"/>
    </source>
</evidence>
<evidence type="ECO:0000256" key="3">
    <source>
        <dbReference type="ARBA" id="ARBA00022898"/>
    </source>
</evidence>
<dbReference type="PROSITE" id="PS00392">
    <property type="entry name" value="DDC_GAD_HDC_YDC"/>
    <property type="match status" value="1"/>
</dbReference>
<evidence type="ECO:0000313" key="8">
    <source>
        <dbReference type="EMBL" id="CAF2123180.1"/>
    </source>
</evidence>
<feature type="region of interest" description="Disordered" evidence="6">
    <location>
        <begin position="559"/>
        <end position="591"/>
    </location>
</feature>
<dbReference type="SUPFAM" id="SSF55811">
    <property type="entry name" value="Nudix"/>
    <property type="match status" value="1"/>
</dbReference>
<proteinExistence type="inferred from homology"/>
<accession>A0A816V9R1</accession>
<evidence type="ECO:0000313" key="9">
    <source>
        <dbReference type="Proteomes" id="UP000663856"/>
    </source>
</evidence>
<dbReference type="InterPro" id="IPR015797">
    <property type="entry name" value="NUDIX_hydrolase-like_dom_sf"/>
</dbReference>
<gene>
    <name evidence="8" type="ORF">WKI299_LOCUS24791</name>
</gene>
<comment type="similarity">
    <text evidence="2">Belongs to the group II decarboxylase family.</text>
</comment>
<evidence type="ECO:0000256" key="5">
    <source>
        <dbReference type="PIRSR" id="PIRSR602129-50"/>
    </source>
</evidence>
<comment type="cofactor">
    <cofactor evidence="1 5">
        <name>pyridoxal 5'-phosphate</name>
        <dbReference type="ChEBI" id="CHEBI:597326"/>
    </cofactor>
</comment>
<evidence type="ECO:0000256" key="1">
    <source>
        <dbReference type="ARBA" id="ARBA00001933"/>
    </source>
</evidence>
<evidence type="ECO:0000256" key="2">
    <source>
        <dbReference type="ARBA" id="ARBA00009533"/>
    </source>
</evidence>
<dbReference type="Gene3D" id="1.20.1340.10">
    <property type="entry name" value="dopa decarboxylase, N-terminal domain"/>
    <property type="match status" value="1"/>
</dbReference>
<dbReference type="GO" id="GO:0030170">
    <property type="term" value="F:pyridoxal phosphate binding"/>
    <property type="evidence" value="ECO:0007669"/>
    <property type="project" value="InterPro"/>
</dbReference>
<dbReference type="PROSITE" id="PS51462">
    <property type="entry name" value="NUDIX"/>
    <property type="match status" value="1"/>
</dbReference>
<keyword evidence="3 5" id="KW-0663">Pyridoxal phosphate</keyword>
<dbReference type="GO" id="GO:0019752">
    <property type="term" value="P:carboxylic acid metabolic process"/>
    <property type="evidence" value="ECO:0007669"/>
    <property type="project" value="InterPro"/>
</dbReference>
<dbReference type="Gene3D" id="3.40.640.10">
    <property type="entry name" value="Type I PLP-dependent aspartate aminotransferase-like (Major domain)"/>
    <property type="match status" value="2"/>
</dbReference>
<dbReference type="Proteomes" id="UP000663856">
    <property type="component" value="Unassembled WGS sequence"/>
</dbReference>
<dbReference type="InterPro" id="IPR015421">
    <property type="entry name" value="PyrdxlP-dep_Trfase_major"/>
</dbReference>
<dbReference type="Pfam" id="PF00293">
    <property type="entry name" value="NUDIX"/>
    <property type="match status" value="1"/>
</dbReference>
<dbReference type="AlphaFoldDB" id="A0A816V9R1"/>
<dbReference type="InterPro" id="IPR039989">
    <property type="entry name" value="NUDT9"/>
</dbReference>
<sequence length="762" mass="85981">MTNKKLEELTAQALIKLQEHVCDIESLNQWKKQMFYLINEIGEQKLSSAVPMNQHDSSLDPVDWSSARFVAHQMLNSSMHYIQHVRDRPVWQSMPNDVRAAIEDECLPENGQSLSAVCNDVLSYVLPYGRGSVHPRFWGWASGEGTLGGVLADMVSATMNMNACAYMNSAAFVERTVIEWMRQIFGFPKGTSGGLLVSGTSIATVISMATARQRALGIGSKSIHLIPVDDNFRIKIDHLKATIQNDRDKGFVPFCIIGNTGTVNTGAFDNLQEISSIARAENIWFHVDGAFGSFAILDPQRRHLVAGIDQADSLAFDFHKWLHCPYDAGCVLVRDYTYLESTFSTTPPYLSKSDQYSGDNKHWFFNLGLEISRSFRALKVCFTVKEHGIVKLGQKIAENCEQAQYLVSLLEKNEHPIHIIRPVSLNIVNFRFEPNEFHKTDNELNDMFNNQLLADIHTSGIAFPSSRVIQNRFYIRVCILSIMANLHIKARKSPYSDTRDIPRFPVPDEKVPWSVDWSDYKPTEYTSPIVLKNPPWADDCDAKKIEKFNQVDGQVDRTSYTGSYEVDRETNRPKNPQGRTGLSGRGLLGRWGPNHAGDPLVTRWAKDQHNDKQKVLEIVLIRRKDTGESALPGGMVDAGEHVSVAIKREFIEEAMNSNADGAQLIDELFKTATSVYKGYIDDPRNTDNAWMESEAMNMHDETGELTKYLKLEAGDDAAKVKWVRLDRDHRLYASHEKLIQAVVKKLGAYEYWHGDASATKLN</sequence>
<dbReference type="GO" id="GO:0047631">
    <property type="term" value="F:ADP-ribose diphosphatase activity"/>
    <property type="evidence" value="ECO:0007669"/>
    <property type="project" value="InterPro"/>
</dbReference>
<feature type="domain" description="Nudix hydrolase" evidence="7">
    <location>
        <begin position="590"/>
        <end position="745"/>
    </location>
</feature>
<dbReference type="InterPro" id="IPR015424">
    <property type="entry name" value="PyrdxlP-dep_Trfase"/>
</dbReference>
<evidence type="ECO:0000256" key="6">
    <source>
        <dbReference type="SAM" id="MobiDB-lite"/>
    </source>
</evidence>
<dbReference type="InterPro" id="IPR010977">
    <property type="entry name" value="Aromatic_deC"/>
</dbReference>
<organism evidence="8 9">
    <name type="scientific">Rotaria magnacalcarata</name>
    <dbReference type="NCBI Taxonomy" id="392030"/>
    <lineage>
        <taxon>Eukaryota</taxon>
        <taxon>Metazoa</taxon>
        <taxon>Spiralia</taxon>
        <taxon>Gnathifera</taxon>
        <taxon>Rotifera</taxon>
        <taxon>Eurotatoria</taxon>
        <taxon>Bdelloidea</taxon>
        <taxon>Philodinida</taxon>
        <taxon>Philodinidae</taxon>
        <taxon>Rotaria</taxon>
    </lineage>
</organism>
<dbReference type="Pfam" id="PF25969">
    <property type="entry name" value="NUDT9_N"/>
    <property type="match status" value="1"/>
</dbReference>
<evidence type="ECO:0000256" key="4">
    <source>
        <dbReference type="ARBA" id="ARBA00023239"/>
    </source>
</evidence>
<dbReference type="SUPFAM" id="SSF53383">
    <property type="entry name" value="PLP-dependent transferases"/>
    <property type="match status" value="1"/>
</dbReference>
<dbReference type="InterPro" id="IPR021115">
    <property type="entry name" value="Pyridoxal-P_BS"/>
</dbReference>
<dbReference type="Gene3D" id="3.90.1150.10">
    <property type="entry name" value="Aspartate Aminotransferase, domain 1"/>
    <property type="match status" value="1"/>
</dbReference>
<dbReference type="InterPro" id="IPR015422">
    <property type="entry name" value="PyrdxlP-dep_Trfase_small"/>
</dbReference>
<dbReference type="InterPro" id="IPR002129">
    <property type="entry name" value="PyrdxlP-dep_de-COase"/>
</dbReference>
<keyword evidence="4" id="KW-0456">Lyase</keyword>
<protein>
    <recommendedName>
        <fullName evidence="7">Nudix hydrolase domain-containing protein</fullName>
    </recommendedName>
</protein>
<reference evidence="8" key="1">
    <citation type="submission" date="2021-02" db="EMBL/GenBank/DDBJ databases">
        <authorList>
            <person name="Nowell W R."/>
        </authorList>
    </citation>
    <scope>NUCLEOTIDE SEQUENCE</scope>
</reference>
<dbReference type="GO" id="GO:0006520">
    <property type="term" value="P:amino acid metabolic process"/>
    <property type="evidence" value="ECO:0007669"/>
    <property type="project" value="InterPro"/>
</dbReference>
<dbReference type="Gene3D" id="3.90.79.10">
    <property type="entry name" value="Nucleoside Triphosphate Pyrophosphohydrolase"/>
    <property type="match status" value="1"/>
</dbReference>
<feature type="modified residue" description="N6-(pyridoxal phosphate)lysine" evidence="5">
    <location>
        <position position="320"/>
    </location>
</feature>
<dbReference type="Pfam" id="PF00282">
    <property type="entry name" value="Pyridoxal_deC"/>
    <property type="match status" value="2"/>
</dbReference>
<dbReference type="EMBL" id="CAJNRF010010688">
    <property type="protein sequence ID" value="CAF2123180.1"/>
    <property type="molecule type" value="Genomic_DNA"/>
</dbReference>
<dbReference type="PRINTS" id="PR00800">
    <property type="entry name" value="YHDCRBOXLASE"/>
</dbReference>
<comment type="caution">
    <text evidence="8">The sequence shown here is derived from an EMBL/GenBank/DDBJ whole genome shotgun (WGS) entry which is preliminary data.</text>
</comment>
<name>A0A816V9R1_9BILA</name>
<dbReference type="GO" id="GO:0016831">
    <property type="term" value="F:carboxy-lyase activity"/>
    <property type="evidence" value="ECO:0007669"/>
    <property type="project" value="InterPro"/>
</dbReference>
<dbReference type="PANTHER" id="PTHR13030">
    <property type="entry name" value="NUDIX HYDROLASE"/>
    <property type="match status" value="1"/>
</dbReference>
<dbReference type="InterPro" id="IPR000086">
    <property type="entry name" value="NUDIX_hydrolase_dom"/>
</dbReference>
<dbReference type="PANTHER" id="PTHR13030:SF8">
    <property type="entry name" value="ADP-RIBOSE PYROPHOSPHATASE, MITOCHONDRIAL"/>
    <property type="match status" value="1"/>
</dbReference>